<evidence type="ECO:0000313" key="1">
    <source>
        <dbReference type="EMBL" id="KZP20110.1"/>
    </source>
</evidence>
<dbReference type="Proteomes" id="UP000076532">
    <property type="component" value="Unassembled WGS sequence"/>
</dbReference>
<gene>
    <name evidence="1" type="ORF">FIBSPDRAFT_547527</name>
</gene>
<reference evidence="1 2" key="1">
    <citation type="journal article" date="2016" name="Mol. Biol. Evol.">
        <title>Comparative Genomics of Early-Diverging Mushroom-Forming Fungi Provides Insights into the Origins of Lignocellulose Decay Capabilities.</title>
        <authorList>
            <person name="Nagy L.G."/>
            <person name="Riley R."/>
            <person name="Tritt A."/>
            <person name="Adam C."/>
            <person name="Daum C."/>
            <person name="Floudas D."/>
            <person name="Sun H."/>
            <person name="Yadav J.S."/>
            <person name="Pangilinan J."/>
            <person name="Larsson K.H."/>
            <person name="Matsuura K."/>
            <person name="Barry K."/>
            <person name="Labutti K."/>
            <person name="Kuo R."/>
            <person name="Ohm R.A."/>
            <person name="Bhattacharya S.S."/>
            <person name="Shirouzu T."/>
            <person name="Yoshinaga Y."/>
            <person name="Martin F.M."/>
            <person name="Grigoriev I.V."/>
            <person name="Hibbett D.S."/>
        </authorList>
    </citation>
    <scope>NUCLEOTIDE SEQUENCE [LARGE SCALE GENOMIC DNA]</scope>
    <source>
        <strain evidence="1 2">CBS 109695</strain>
    </source>
</reference>
<accession>A0A166IS10</accession>
<protein>
    <submittedName>
        <fullName evidence="1">Uncharacterized protein</fullName>
    </submittedName>
</protein>
<organism evidence="1 2">
    <name type="scientific">Athelia psychrophila</name>
    <dbReference type="NCBI Taxonomy" id="1759441"/>
    <lineage>
        <taxon>Eukaryota</taxon>
        <taxon>Fungi</taxon>
        <taxon>Dikarya</taxon>
        <taxon>Basidiomycota</taxon>
        <taxon>Agaricomycotina</taxon>
        <taxon>Agaricomycetes</taxon>
        <taxon>Agaricomycetidae</taxon>
        <taxon>Atheliales</taxon>
        <taxon>Atheliaceae</taxon>
        <taxon>Athelia</taxon>
    </lineage>
</organism>
<dbReference type="AlphaFoldDB" id="A0A166IS10"/>
<evidence type="ECO:0000313" key="2">
    <source>
        <dbReference type="Proteomes" id="UP000076532"/>
    </source>
</evidence>
<proteinExistence type="predicted"/>
<dbReference type="EMBL" id="KV417558">
    <property type="protein sequence ID" value="KZP20110.1"/>
    <property type="molecule type" value="Genomic_DNA"/>
</dbReference>
<keyword evidence="2" id="KW-1185">Reference proteome</keyword>
<sequence length="122" mass="12872">MIGEHGHVVRPPLPLSIGSAFGTAFPQPQSLQAPYSASASPPKQLLLTACLCTALAALHPNLSATLSSHRPLEFFTNHVARGEGGRKERAERLDGLDASHSHFDACNQVIPPLNSELSGSTP</sequence>
<name>A0A166IS10_9AGAM</name>